<dbReference type="SUPFAM" id="SSF51621">
    <property type="entry name" value="Phosphoenolpyruvate/pyruvate domain"/>
    <property type="match status" value="1"/>
</dbReference>
<dbReference type="GO" id="GO:0016833">
    <property type="term" value="F:oxo-acid-lyase activity"/>
    <property type="evidence" value="ECO:0007669"/>
    <property type="project" value="UniProtKB-ARBA"/>
</dbReference>
<dbReference type="InterPro" id="IPR039556">
    <property type="entry name" value="ICL/PEPM"/>
</dbReference>
<dbReference type="InterPro" id="IPR015813">
    <property type="entry name" value="Pyrv/PenolPyrv_kinase-like_dom"/>
</dbReference>
<sequence length="277" mass="30421">MQNVESLADILLSRLRRKPILIAPGAYNALCAKLIENAGFEAIYVGGASISYSEFALPDLGFIGLEDMQRCVLKIRNTTSLPIICDADTGYGNDVNVKHTVKVLEMAGANAIQIEDQVFPKKCGHLEDKRVITEEEMILKIKAALQTRKEALIIARTDAYSVLGLKEAIKRANLYLENGADIAFVEAPQNIKDIKTIAQNVKGLKMVNMVEGGKSPLLSSKVLEEFGYNLVIFPGSAIRVTVKALQKLFSILKIEGSTTGYLKEMVLFDELQKILSS</sequence>
<dbReference type="AlphaFoldDB" id="A0A2R6A6N6"/>
<dbReference type="PROSITE" id="PS00161">
    <property type="entry name" value="ISOCITRATE_LYASE"/>
    <property type="match status" value="1"/>
</dbReference>
<evidence type="ECO:0008006" key="3">
    <source>
        <dbReference type="Google" id="ProtNLM"/>
    </source>
</evidence>
<dbReference type="Gene3D" id="3.20.20.60">
    <property type="entry name" value="Phosphoenolpyruvate-binding domains"/>
    <property type="match status" value="1"/>
</dbReference>
<organism evidence="1 2">
    <name type="scientific">Candidatus Marsarchaeota G1 archaeon OSP_D</name>
    <dbReference type="NCBI Taxonomy" id="1978155"/>
    <lineage>
        <taxon>Archaea</taxon>
        <taxon>Candidatus Marsarchaeota</taxon>
        <taxon>Candidatus Marsarchaeota group 1</taxon>
    </lineage>
</organism>
<dbReference type="InterPro" id="IPR040442">
    <property type="entry name" value="Pyrv_kinase-like_dom_sf"/>
</dbReference>
<dbReference type="CDD" id="cd00377">
    <property type="entry name" value="ICL_PEPM"/>
    <property type="match status" value="1"/>
</dbReference>
<proteinExistence type="predicted"/>
<dbReference type="PANTHER" id="PTHR42905:SF5">
    <property type="entry name" value="CARBOXYVINYL-CARBOXYPHOSPHONATE PHOSPHORYLMUTASE, CHLOROPLASTIC"/>
    <property type="match status" value="1"/>
</dbReference>
<dbReference type="Pfam" id="PF13714">
    <property type="entry name" value="PEP_mutase"/>
    <property type="match status" value="1"/>
</dbReference>
<name>A0A2R6A6N6_9ARCH</name>
<protein>
    <recommendedName>
        <fullName evidence="3">Carboxyvinyl-carboxyphosphonate phosphorylmutase</fullName>
    </recommendedName>
</protein>
<dbReference type="PANTHER" id="PTHR42905">
    <property type="entry name" value="PHOSPHOENOLPYRUVATE CARBOXYLASE"/>
    <property type="match status" value="1"/>
</dbReference>
<evidence type="ECO:0000313" key="2">
    <source>
        <dbReference type="Proteomes" id="UP000240880"/>
    </source>
</evidence>
<dbReference type="Proteomes" id="UP000240880">
    <property type="component" value="Unassembled WGS sequence"/>
</dbReference>
<comment type="caution">
    <text evidence="1">The sequence shown here is derived from an EMBL/GenBank/DDBJ whole genome shotgun (WGS) entry which is preliminary data.</text>
</comment>
<gene>
    <name evidence="1" type="ORF">B9Q01_09270</name>
</gene>
<dbReference type="EMBL" id="NEXC01000109">
    <property type="protein sequence ID" value="PSN81997.1"/>
    <property type="molecule type" value="Genomic_DNA"/>
</dbReference>
<reference evidence="1 2" key="1">
    <citation type="submission" date="2017-04" db="EMBL/GenBank/DDBJ databases">
        <title>Novel microbial lineages endemic to geothermal iron-oxide mats fill important gaps in the evolutionary history of Archaea.</title>
        <authorList>
            <person name="Jay Z.J."/>
            <person name="Beam J.P."/>
            <person name="Dlakic M."/>
            <person name="Rusch D.B."/>
            <person name="Kozubal M.A."/>
            <person name="Inskeep W.P."/>
        </authorList>
    </citation>
    <scope>NUCLEOTIDE SEQUENCE [LARGE SCALE GENOMIC DNA]</scope>
    <source>
        <strain evidence="1">OSP_D</strain>
    </source>
</reference>
<evidence type="ECO:0000313" key="1">
    <source>
        <dbReference type="EMBL" id="PSN81997.1"/>
    </source>
</evidence>
<dbReference type="InterPro" id="IPR018523">
    <property type="entry name" value="Isocitrate_lyase_ph_CS"/>
</dbReference>
<accession>A0A2R6A6N6</accession>